<dbReference type="PRINTS" id="PR01979">
    <property type="entry name" value="IGFBPFAMILY3"/>
</dbReference>
<dbReference type="Gene3D" id="4.10.40.20">
    <property type="match status" value="1"/>
</dbReference>
<dbReference type="InterPro" id="IPR000716">
    <property type="entry name" value="Thyroglobulin_1"/>
</dbReference>
<dbReference type="FunFam" id="4.10.40.20:FF:000001">
    <property type="entry name" value="Insulin-like growth factor binding protein 5"/>
    <property type="match status" value="1"/>
</dbReference>
<keyword evidence="7" id="KW-1015">Disulfide bond</keyword>
<feature type="compositionally biased region" description="Basic and acidic residues" evidence="11">
    <location>
        <begin position="215"/>
        <end position="239"/>
    </location>
</feature>
<dbReference type="Gene3D" id="4.10.800.10">
    <property type="entry name" value="Thyroglobulin type-1"/>
    <property type="match status" value="1"/>
</dbReference>
<comment type="caution">
    <text evidence="14">The sequence shown here is derived from an EMBL/GenBank/DDBJ whole genome shotgun (WGS) entry which is preliminary data.</text>
</comment>
<dbReference type="PROSITE" id="PS51162">
    <property type="entry name" value="THYROGLOBULIN_1_2"/>
    <property type="match status" value="1"/>
</dbReference>
<dbReference type="SUPFAM" id="SSF57610">
    <property type="entry name" value="Thyroglobulin type-1 domain"/>
    <property type="match status" value="1"/>
</dbReference>
<dbReference type="PRINTS" id="PR01976">
    <property type="entry name" value="IGFBPFAMILY"/>
</dbReference>
<comment type="subcellular location">
    <subcellularLocation>
        <location evidence="1">Secreted</location>
    </subcellularLocation>
</comment>
<dbReference type="PANTHER" id="PTHR11551">
    <property type="entry name" value="INSULIN-LIKE GROWTH FACTOR BINDING PROTEIN"/>
    <property type="match status" value="1"/>
</dbReference>
<evidence type="ECO:0000259" key="13">
    <source>
        <dbReference type="PROSITE" id="PS51323"/>
    </source>
</evidence>
<evidence type="ECO:0000259" key="12">
    <source>
        <dbReference type="PROSITE" id="PS51162"/>
    </source>
</evidence>
<evidence type="ECO:0000313" key="14">
    <source>
        <dbReference type="EMBL" id="KAK1334727.1"/>
    </source>
</evidence>
<keyword evidence="6" id="KW-0732">Signal</keyword>
<evidence type="ECO:0000256" key="4">
    <source>
        <dbReference type="ARBA" id="ARBA00022553"/>
    </source>
</evidence>
<evidence type="ECO:0000256" key="9">
    <source>
        <dbReference type="ARBA" id="ARBA00023183"/>
    </source>
</evidence>
<comment type="caution">
    <text evidence="10">Lacks conserved residue(s) required for the propagation of feature annotation.</text>
</comment>
<dbReference type="GO" id="GO:0005615">
    <property type="term" value="C:extracellular space"/>
    <property type="evidence" value="ECO:0007669"/>
    <property type="project" value="TreeGrafter"/>
</dbReference>
<keyword evidence="3" id="KW-0964">Secreted</keyword>
<dbReference type="GO" id="GO:0043567">
    <property type="term" value="P:regulation of insulin-like growth factor receptor signaling pathway"/>
    <property type="evidence" value="ECO:0007669"/>
    <property type="project" value="TreeGrafter"/>
</dbReference>
<sequence>MEKGRADRAEETRSELDSPHLRAECAPGVHPSAVFRLHGTGGPHVSNAMHRRELSAGSQPTRPALLAAALAALALLLGLPAARAAAGAAGAGPVVRCEPCDARALAQCAPPPAGCAELVREPGCGCCLTCARREGQPCGVYTERCGSGLRCLPPPGEARPLQALLEGRGLCANASAAGRPRPPAPPAPGNGSESEEEHSAVTAGSPALTGTHWAPDSKFHPGHTKMDAIKRGNAKDSQRHKVHAEAQSTVTQNFSSETRQDTEYGPCRREMEDTLNRLKSLSTLSPRGVHLPNCDRKGFYKKKQCRPSKGRKRGYCWCVDKYGQPLPGHDPRGRADVHCDSAESL</sequence>
<accession>A0AA40LJM0</accession>
<feature type="region of interest" description="Disordered" evidence="11">
    <location>
        <begin position="174"/>
        <end position="264"/>
    </location>
</feature>
<name>A0AA40LJM0_CNENI</name>
<keyword evidence="4" id="KW-0597">Phosphoprotein</keyword>
<keyword evidence="9" id="KW-0340">Growth factor binding</keyword>
<dbReference type="PROSITE" id="PS51323">
    <property type="entry name" value="IGFBP_N_2"/>
    <property type="match status" value="1"/>
</dbReference>
<dbReference type="SMART" id="SM00211">
    <property type="entry name" value="TY"/>
    <property type="match status" value="1"/>
</dbReference>
<evidence type="ECO:0000256" key="2">
    <source>
        <dbReference type="ARBA" id="ARBA00013677"/>
    </source>
</evidence>
<dbReference type="PANTHER" id="PTHR11551:SF3">
    <property type="entry name" value="INSULIN-LIKE GROWTH FACTOR-BINDING PROTEIN 3"/>
    <property type="match status" value="1"/>
</dbReference>
<evidence type="ECO:0000256" key="11">
    <source>
        <dbReference type="SAM" id="MobiDB-lite"/>
    </source>
</evidence>
<evidence type="ECO:0000256" key="1">
    <source>
        <dbReference type="ARBA" id="ARBA00004613"/>
    </source>
</evidence>
<feature type="domain" description="IGFBP N-terminal" evidence="13">
    <location>
        <begin position="93"/>
        <end position="174"/>
    </location>
</feature>
<dbReference type="SMART" id="SM00121">
    <property type="entry name" value="IB"/>
    <property type="match status" value="1"/>
</dbReference>
<gene>
    <name evidence="14" type="ORF">QTO34_004293</name>
</gene>
<evidence type="ECO:0000256" key="7">
    <source>
        <dbReference type="ARBA" id="ARBA00023157"/>
    </source>
</evidence>
<dbReference type="InterPro" id="IPR036857">
    <property type="entry name" value="Thyroglobulin_1_sf"/>
</dbReference>
<keyword evidence="5" id="KW-0053">Apoptosis</keyword>
<dbReference type="FunFam" id="4.10.800.10:FF:000005">
    <property type="entry name" value="Putative insulin-like growth factor-binding protein 5"/>
    <property type="match status" value="1"/>
</dbReference>
<dbReference type="InterPro" id="IPR022321">
    <property type="entry name" value="IGFBP_1-6_chordata"/>
</dbReference>
<protein>
    <recommendedName>
        <fullName evidence="2">Insulin-like growth factor-binding protein 3</fullName>
    </recommendedName>
</protein>
<dbReference type="PROSITE" id="PS00222">
    <property type="entry name" value="IGFBP_N_1"/>
    <property type="match status" value="1"/>
</dbReference>
<feature type="region of interest" description="Disordered" evidence="11">
    <location>
        <begin position="1"/>
        <end position="20"/>
    </location>
</feature>
<dbReference type="CDD" id="cd00191">
    <property type="entry name" value="TY"/>
    <property type="match status" value="1"/>
</dbReference>
<dbReference type="GO" id="GO:0001968">
    <property type="term" value="F:fibronectin binding"/>
    <property type="evidence" value="ECO:0007669"/>
    <property type="project" value="TreeGrafter"/>
</dbReference>
<feature type="domain" description="Thyroglobulin type-1" evidence="12">
    <location>
        <begin position="264"/>
        <end position="339"/>
    </location>
</feature>
<dbReference type="GO" id="GO:0031994">
    <property type="term" value="F:insulin-like growth factor I binding"/>
    <property type="evidence" value="ECO:0007669"/>
    <property type="project" value="TreeGrafter"/>
</dbReference>
<evidence type="ECO:0000256" key="10">
    <source>
        <dbReference type="PROSITE-ProRule" id="PRU00500"/>
    </source>
</evidence>
<reference evidence="14" key="1">
    <citation type="submission" date="2023-06" db="EMBL/GenBank/DDBJ databases">
        <title>Reference genome for the Northern bat (Eptesicus nilssonii), a most northern bat species.</title>
        <authorList>
            <person name="Laine V.N."/>
            <person name="Pulliainen A.T."/>
            <person name="Lilley T.M."/>
        </authorList>
    </citation>
    <scope>NUCLEOTIDE SEQUENCE</scope>
    <source>
        <strain evidence="14">BLF_Eptnil</strain>
        <tissue evidence="14">Kidney</tissue>
    </source>
</reference>
<evidence type="ECO:0000256" key="3">
    <source>
        <dbReference type="ARBA" id="ARBA00022525"/>
    </source>
</evidence>
<dbReference type="InterPro" id="IPR000867">
    <property type="entry name" value="IGFBP-like"/>
</dbReference>
<dbReference type="PROSITE" id="PS00484">
    <property type="entry name" value="THYROGLOBULIN_1_1"/>
    <property type="match status" value="1"/>
</dbReference>
<proteinExistence type="predicted"/>
<keyword evidence="8" id="KW-0325">Glycoprotein</keyword>
<organism evidence="14 15">
    <name type="scientific">Cnephaeus nilssonii</name>
    <name type="common">Northern bat</name>
    <name type="synonym">Eptesicus nilssonii</name>
    <dbReference type="NCBI Taxonomy" id="3371016"/>
    <lineage>
        <taxon>Eukaryota</taxon>
        <taxon>Metazoa</taxon>
        <taxon>Chordata</taxon>
        <taxon>Craniata</taxon>
        <taxon>Vertebrata</taxon>
        <taxon>Euteleostomi</taxon>
        <taxon>Mammalia</taxon>
        <taxon>Eutheria</taxon>
        <taxon>Laurasiatheria</taxon>
        <taxon>Chiroptera</taxon>
        <taxon>Yangochiroptera</taxon>
        <taxon>Vespertilionidae</taxon>
        <taxon>Cnephaeus</taxon>
    </lineage>
</organism>
<dbReference type="InterPro" id="IPR009030">
    <property type="entry name" value="Growth_fac_rcpt_cys_sf"/>
</dbReference>
<feature type="compositionally biased region" description="Polar residues" evidence="11">
    <location>
        <begin position="246"/>
        <end position="257"/>
    </location>
</feature>
<evidence type="ECO:0000313" key="15">
    <source>
        <dbReference type="Proteomes" id="UP001177744"/>
    </source>
</evidence>
<dbReference type="SUPFAM" id="SSF57184">
    <property type="entry name" value="Growth factor receptor domain"/>
    <property type="match status" value="1"/>
</dbReference>
<dbReference type="GO" id="GO:0006915">
    <property type="term" value="P:apoptotic process"/>
    <property type="evidence" value="ECO:0007669"/>
    <property type="project" value="UniProtKB-KW"/>
</dbReference>
<evidence type="ECO:0000256" key="6">
    <source>
        <dbReference type="ARBA" id="ARBA00022729"/>
    </source>
</evidence>
<dbReference type="Pfam" id="PF00086">
    <property type="entry name" value="Thyroglobulin_1"/>
    <property type="match status" value="1"/>
</dbReference>
<keyword evidence="15" id="KW-1185">Reference proteome</keyword>
<dbReference type="GO" id="GO:0031995">
    <property type="term" value="F:insulin-like growth factor II binding"/>
    <property type="evidence" value="ECO:0007669"/>
    <property type="project" value="TreeGrafter"/>
</dbReference>
<evidence type="ECO:0000256" key="5">
    <source>
        <dbReference type="ARBA" id="ARBA00022703"/>
    </source>
</evidence>
<dbReference type="Pfam" id="PF00219">
    <property type="entry name" value="IGFBP"/>
    <property type="match status" value="1"/>
</dbReference>
<dbReference type="InterPro" id="IPR017891">
    <property type="entry name" value="Insulin_GF-bd_Cys-rich_CS"/>
</dbReference>
<dbReference type="Proteomes" id="UP001177744">
    <property type="component" value="Unassembled WGS sequence"/>
</dbReference>
<evidence type="ECO:0000256" key="8">
    <source>
        <dbReference type="ARBA" id="ARBA00023180"/>
    </source>
</evidence>
<dbReference type="EMBL" id="JAULJE010000014">
    <property type="protein sequence ID" value="KAK1334727.1"/>
    <property type="molecule type" value="Genomic_DNA"/>
</dbReference>
<dbReference type="AlphaFoldDB" id="A0AA40LJM0"/>
<dbReference type="InterPro" id="IPR012211">
    <property type="entry name" value="IGFBP-3"/>
</dbReference>